<dbReference type="RefSeq" id="WP_053237722.1">
    <property type="nucleotide sequence ID" value="NZ_CP011125.1"/>
</dbReference>
<feature type="domain" description="Response regulatory" evidence="3">
    <location>
        <begin position="8"/>
        <end position="121"/>
    </location>
</feature>
<evidence type="ECO:0000313" key="4">
    <source>
        <dbReference type="EMBL" id="AKF10787.1"/>
    </source>
</evidence>
<organism evidence="4 5">
    <name type="scientific">Sandaracinus amylolyticus</name>
    <dbReference type="NCBI Taxonomy" id="927083"/>
    <lineage>
        <taxon>Bacteria</taxon>
        <taxon>Pseudomonadati</taxon>
        <taxon>Myxococcota</taxon>
        <taxon>Polyangia</taxon>
        <taxon>Polyangiales</taxon>
        <taxon>Sandaracinaceae</taxon>
        <taxon>Sandaracinus</taxon>
    </lineage>
</organism>
<reference evidence="4 5" key="1">
    <citation type="submission" date="2015-03" db="EMBL/GenBank/DDBJ databases">
        <title>Genome assembly of Sandaracinus amylolyticus DSM 53668.</title>
        <authorList>
            <person name="Sharma G."/>
            <person name="Subramanian S."/>
        </authorList>
    </citation>
    <scope>NUCLEOTIDE SEQUENCE [LARGE SCALE GENOMIC DNA]</scope>
    <source>
        <strain evidence="4 5">DSM 53668</strain>
    </source>
</reference>
<dbReference type="KEGG" id="samy:DB32_007936"/>
<dbReference type="AlphaFoldDB" id="A0A0F6W9C8"/>
<dbReference type="InterPro" id="IPR050595">
    <property type="entry name" value="Bact_response_regulator"/>
</dbReference>
<dbReference type="PANTHER" id="PTHR44591">
    <property type="entry name" value="STRESS RESPONSE REGULATOR PROTEIN 1"/>
    <property type="match status" value="1"/>
</dbReference>
<keyword evidence="1 2" id="KW-0597">Phosphoprotein</keyword>
<dbReference type="GO" id="GO:0032259">
    <property type="term" value="P:methylation"/>
    <property type="evidence" value="ECO:0007669"/>
    <property type="project" value="UniProtKB-KW"/>
</dbReference>
<dbReference type="Gene3D" id="3.40.50.2300">
    <property type="match status" value="1"/>
</dbReference>
<dbReference type="GO" id="GO:0000160">
    <property type="term" value="P:phosphorelay signal transduction system"/>
    <property type="evidence" value="ECO:0007669"/>
    <property type="project" value="InterPro"/>
</dbReference>
<dbReference type="InterPro" id="IPR001789">
    <property type="entry name" value="Sig_transdc_resp-reg_receiver"/>
</dbReference>
<dbReference type="STRING" id="927083.DB32_007936"/>
<feature type="modified residue" description="4-aspartylphosphate" evidence="2">
    <location>
        <position position="57"/>
    </location>
</feature>
<evidence type="ECO:0000256" key="1">
    <source>
        <dbReference type="ARBA" id="ARBA00022553"/>
    </source>
</evidence>
<name>A0A0F6W9C8_9BACT</name>
<dbReference type="PANTHER" id="PTHR44591:SF3">
    <property type="entry name" value="RESPONSE REGULATORY DOMAIN-CONTAINING PROTEIN"/>
    <property type="match status" value="1"/>
</dbReference>
<dbReference type="SMART" id="SM00448">
    <property type="entry name" value="REC"/>
    <property type="match status" value="1"/>
</dbReference>
<dbReference type="InterPro" id="IPR011006">
    <property type="entry name" value="CheY-like_superfamily"/>
</dbReference>
<dbReference type="EMBL" id="CP011125">
    <property type="protein sequence ID" value="AKF10787.1"/>
    <property type="molecule type" value="Genomic_DNA"/>
</dbReference>
<sequence length="128" mass="14359">MRISEPRSVVVVEDDADLRAIYREMLERDGWEVRVFENPDDALRAIVARLPHVVLTDVNLNGQSGRELARTLRSDERTAGLAIVAASGSVIPTTPLLRMFDTFLRKPVDVTTLGAVLREVVDRRFAMD</sequence>
<evidence type="ECO:0000313" key="5">
    <source>
        <dbReference type="Proteomes" id="UP000034883"/>
    </source>
</evidence>
<gene>
    <name evidence="4" type="ORF">DB32_007936</name>
</gene>
<keyword evidence="4" id="KW-0808">Transferase</keyword>
<proteinExistence type="predicted"/>
<dbReference type="Pfam" id="PF00072">
    <property type="entry name" value="Response_reg"/>
    <property type="match status" value="1"/>
</dbReference>
<dbReference type="PROSITE" id="PS50110">
    <property type="entry name" value="RESPONSE_REGULATORY"/>
    <property type="match status" value="1"/>
</dbReference>
<dbReference type="GO" id="GO:0008168">
    <property type="term" value="F:methyltransferase activity"/>
    <property type="evidence" value="ECO:0007669"/>
    <property type="project" value="UniProtKB-KW"/>
</dbReference>
<evidence type="ECO:0000259" key="3">
    <source>
        <dbReference type="PROSITE" id="PS50110"/>
    </source>
</evidence>
<dbReference type="SUPFAM" id="SSF52172">
    <property type="entry name" value="CheY-like"/>
    <property type="match status" value="1"/>
</dbReference>
<keyword evidence="4" id="KW-0489">Methyltransferase</keyword>
<protein>
    <submittedName>
        <fullName evidence="4">Chemotaxis protein methyltransferase CheR</fullName>
    </submittedName>
</protein>
<evidence type="ECO:0000256" key="2">
    <source>
        <dbReference type="PROSITE-ProRule" id="PRU00169"/>
    </source>
</evidence>
<accession>A0A0F6W9C8</accession>
<dbReference type="Proteomes" id="UP000034883">
    <property type="component" value="Chromosome"/>
</dbReference>
<keyword evidence="5" id="KW-1185">Reference proteome</keyword>
<dbReference type="CDD" id="cd00156">
    <property type="entry name" value="REC"/>
    <property type="match status" value="1"/>
</dbReference>